<protein>
    <submittedName>
        <fullName evidence="7">Efflux pump antibiotic resistance</fullName>
    </submittedName>
</protein>
<feature type="transmembrane region" description="Helical" evidence="5">
    <location>
        <begin position="70"/>
        <end position="87"/>
    </location>
</feature>
<feature type="transmembrane region" description="Helical" evidence="5">
    <location>
        <begin position="399"/>
        <end position="418"/>
    </location>
</feature>
<evidence type="ECO:0000256" key="3">
    <source>
        <dbReference type="ARBA" id="ARBA00022989"/>
    </source>
</evidence>
<dbReference type="InterPro" id="IPR036259">
    <property type="entry name" value="MFS_trans_sf"/>
</dbReference>
<gene>
    <name evidence="7" type="ORF">FRX48_00354</name>
</gene>
<evidence type="ECO:0000256" key="2">
    <source>
        <dbReference type="ARBA" id="ARBA00022692"/>
    </source>
</evidence>
<sequence>MAVSVEESARSGIPDNLDSEAINDGFELSVCPANPSSSQLTAGRETDGQPGRTLETFKDQQSVILPMKKLLIVFPALALVQFTSFLDQTAVSTALPAIANALQLGTSISWVGASFLTASTSIQLIAGRLSDIFGRKNCLIVSISLLGLGNLIAGFANTPAQLYTGRSISGLGGGAINSLVQISISDITTLQQRGNFFGFIGVAVAFGNGLGPVIGGTLTEESSWRWALWFITPMAAVALLIIVIVLPATKVTGNTWQKTKLVDWTGLLTNIAAVVLVLVSLSEGGATLPWVSAPVISMLIIGAVLCVVFLAVEWRFAKLPIMPRRLFQNGFTANALLLQSFFIGWVFWGNLFYLPLYFQNVRGWTPSRSGVLILPMTIAHGVFSGVSGNLVSRLDHFKWIIIVGTAVWTAGLGCQIAYGQLTPVWVFVVVGIAEGFGVGLCLQPVLVAILANSLKADRAVMTGIRNFLRTIGGALGLIVSGLILNNILASHLQRTFPSADMSYISSSAFSLSSLNLSDEQRSAILQAYMRGLHTVFISYVPLIGFCFVTGMFIHDNGLAG</sequence>
<dbReference type="OrthoDB" id="6770063at2759"/>
<evidence type="ECO:0000313" key="8">
    <source>
        <dbReference type="Proteomes" id="UP000324767"/>
    </source>
</evidence>
<feature type="transmembrane region" description="Helical" evidence="5">
    <location>
        <begin position="196"/>
        <end position="214"/>
    </location>
</feature>
<keyword evidence="3 5" id="KW-1133">Transmembrane helix</keyword>
<dbReference type="EMBL" id="VXIT01000001">
    <property type="protein sequence ID" value="KAA6415638.1"/>
    <property type="molecule type" value="Genomic_DNA"/>
</dbReference>
<feature type="transmembrane region" description="Helical" evidence="5">
    <location>
        <begin position="471"/>
        <end position="489"/>
    </location>
</feature>
<feature type="transmembrane region" description="Helical" evidence="5">
    <location>
        <begin position="226"/>
        <end position="249"/>
    </location>
</feature>
<feature type="transmembrane region" description="Helical" evidence="5">
    <location>
        <begin position="261"/>
        <end position="281"/>
    </location>
</feature>
<dbReference type="Pfam" id="PF07690">
    <property type="entry name" value="MFS_1"/>
    <property type="match status" value="1"/>
</dbReference>
<dbReference type="Gene3D" id="1.20.1250.20">
    <property type="entry name" value="MFS general substrate transporter like domains"/>
    <property type="match status" value="1"/>
</dbReference>
<dbReference type="PROSITE" id="PS00216">
    <property type="entry name" value="SUGAR_TRANSPORT_1"/>
    <property type="match status" value="1"/>
</dbReference>
<feature type="transmembrane region" description="Helical" evidence="5">
    <location>
        <begin position="370"/>
        <end position="392"/>
    </location>
</feature>
<feature type="transmembrane region" description="Helical" evidence="5">
    <location>
        <begin position="107"/>
        <end position="126"/>
    </location>
</feature>
<feature type="transmembrane region" description="Helical" evidence="5">
    <location>
        <begin position="293"/>
        <end position="314"/>
    </location>
</feature>
<evidence type="ECO:0000256" key="4">
    <source>
        <dbReference type="ARBA" id="ARBA00023136"/>
    </source>
</evidence>
<evidence type="ECO:0000256" key="1">
    <source>
        <dbReference type="ARBA" id="ARBA00004141"/>
    </source>
</evidence>
<dbReference type="InterPro" id="IPR005829">
    <property type="entry name" value="Sugar_transporter_CS"/>
</dbReference>
<feature type="transmembrane region" description="Helical" evidence="5">
    <location>
        <begin position="335"/>
        <end position="358"/>
    </location>
</feature>
<evidence type="ECO:0000313" key="7">
    <source>
        <dbReference type="EMBL" id="KAA6415638.1"/>
    </source>
</evidence>
<dbReference type="PANTHER" id="PTHR23501:SF78">
    <property type="entry name" value="MAJOR FACILITATOR SUPERFAMILY (MFS) PROFILE DOMAIN-CONTAINING PROTEIN-RELATED"/>
    <property type="match status" value="1"/>
</dbReference>
<keyword evidence="2 5" id="KW-0812">Transmembrane</keyword>
<organism evidence="7 8">
    <name type="scientific">Lasallia pustulata</name>
    <dbReference type="NCBI Taxonomy" id="136370"/>
    <lineage>
        <taxon>Eukaryota</taxon>
        <taxon>Fungi</taxon>
        <taxon>Dikarya</taxon>
        <taxon>Ascomycota</taxon>
        <taxon>Pezizomycotina</taxon>
        <taxon>Lecanoromycetes</taxon>
        <taxon>OSLEUM clade</taxon>
        <taxon>Umbilicariomycetidae</taxon>
        <taxon>Umbilicariales</taxon>
        <taxon>Umbilicariaceae</taxon>
        <taxon>Lasallia</taxon>
    </lineage>
</organism>
<dbReference type="InterPro" id="IPR020846">
    <property type="entry name" value="MFS_dom"/>
</dbReference>
<dbReference type="Gene3D" id="1.20.1720.10">
    <property type="entry name" value="Multidrug resistance protein D"/>
    <property type="match status" value="1"/>
</dbReference>
<comment type="subcellular location">
    <subcellularLocation>
        <location evidence="1">Membrane</location>
        <topology evidence="1">Multi-pass membrane protein</topology>
    </subcellularLocation>
</comment>
<evidence type="ECO:0000256" key="5">
    <source>
        <dbReference type="SAM" id="Phobius"/>
    </source>
</evidence>
<dbReference type="PANTHER" id="PTHR23501">
    <property type="entry name" value="MAJOR FACILITATOR SUPERFAMILY"/>
    <property type="match status" value="1"/>
</dbReference>
<comment type="caution">
    <text evidence="7">The sequence shown here is derived from an EMBL/GenBank/DDBJ whole genome shotgun (WGS) entry which is preliminary data.</text>
</comment>
<dbReference type="GO" id="GO:0022857">
    <property type="term" value="F:transmembrane transporter activity"/>
    <property type="evidence" value="ECO:0007669"/>
    <property type="project" value="InterPro"/>
</dbReference>
<feature type="transmembrane region" description="Helical" evidence="5">
    <location>
        <begin position="424"/>
        <end position="450"/>
    </location>
</feature>
<dbReference type="GO" id="GO:0005886">
    <property type="term" value="C:plasma membrane"/>
    <property type="evidence" value="ECO:0007669"/>
    <property type="project" value="TreeGrafter"/>
</dbReference>
<dbReference type="Proteomes" id="UP000324767">
    <property type="component" value="Unassembled WGS sequence"/>
</dbReference>
<evidence type="ECO:0000259" key="6">
    <source>
        <dbReference type="PROSITE" id="PS50850"/>
    </source>
</evidence>
<dbReference type="PROSITE" id="PS50850">
    <property type="entry name" value="MFS"/>
    <property type="match status" value="1"/>
</dbReference>
<dbReference type="InterPro" id="IPR011701">
    <property type="entry name" value="MFS"/>
</dbReference>
<dbReference type="SUPFAM" id="SSF103473">
    <property type="entry name" value="MFS general substrate transporter"/>
    <property type="match status" value="1"/>
</dbReference>
<reference evidence="7 8" key="1">
    <citation type="submission" date="2019-09" db="EMBL/GenBank/DDBJ databases">
        <title>The hologenome of the rock-dwelling lichen Lasallia pustulata.</title>
        <authorList>
            <person name="Greshake Tzovaras B."/>
            <person name="Segers F."/>
            <person name="Bicker A."/>
            <person name="Dal Grande F."/>
            <person name="Otte J."/>
            <person name="Hankeln T."/>
            <person name="Schmitt I."/>
            <person name="Ebersberger I."/>
        </authorList>
    </citation>
    <scope>NUCLEOTIDE SEQUENCE [LARGE SCALE GENOMIC DNA]</scope>
    <source>
        <strain evidence="7">A1-1</strain>
    </source>
</reference>
<accession>A0A5M8Q0N7</accession>
<proteinExistence type="predicted"/>
<feature type="domain" description="Major facilitator superfamily (MFS) profile" evidence="6">
    <location>
        <begin position="73"/>
        <end position="558"/>
    </location>
</feature>
<keyword evidence="4 5" id="KW-0472">Membrane</keyword>
<dbReference type="AlphaFoldDB" id="A0A5M8Q0N7"/>
<name>A0A5M8Q0N7_9LECA</name>
<dbReference type="PRINTS" id="PR01036">
    <property type="entry name" value="TCRTETB"/>
</dbReference>
<feature type="transmembrane region" description="Helical" evidence="5">
    <location>
        <begin position="529"/>
        <end position="553"/>
    </location>
</feature>